<organism evidence="3 4">
    <name type="scientific">Sinomonas halotolerans</name>
    <dbReference type="NCBI Taxonomy" id="1644133"/>
    <lineage>
        <taxon>Bacteria</taxon>
        <taxon>Bacillati</taxon>
        <taxon>Actinomycetota</taxon>
        <taxon>Actinomycetes</taxon>
        <taxon>Micrococcales</taxon>
        <taxon>Micrococcaceae</taxon>
        <taxon>Sinomonas</taxon>
    </lineage>
</organism>
<dbReference type="EMBL" id="JBDFRB010000003">
    <property type="protein sequence ID" value="MEN2743726.1"/>
    <property type="molecule type" value="Genomic_DNA"/>
</dbReference>
<dbReference type="RefSeq" id="WP_345883255.1">
    <property type="nucleotide sequence ID" value="NZ_JBDFRB010000003.1"/>
</dbReference>
<evidence type="ECO:0000256" key="2">
    <source>
        <dbReference type="SAM" id="Phobius"/>
    </source>
</evidence>
<name>A0ABU9WXC8_9MICC</name>
<keyword evidence="2" id="KW-0812">Transmembrane</keyword>
<dbReference type="InterPro" id="IPR025498">
    <property type="entry name" value="DUF4389"/>
</dbReference>
<sequence>MSAAPAPTNPPPHPGKAAGRMKPGHWVLLVLGVLLLGAGVGLTVGGSALLAGDAAQRDGRYISSEQERLRTTGYALTSPSIDVDLRDTGVPGAPDLGDLASARVRAASAVPGQEVFIGVGEASAAEEYLRDVPHASVGKVVWSFGGVRPAGRAWADADDDGDLPASSGNRAPGRPGDQAFWRASVSGPGTQELSFDLRSGQWSIVVMNADATRPVWADLQVGVRSSAIGPVGAGLLAAGLIGLALGVPLLLLGAAGLGRDIAAFPAPSGAGPAAGRLPVRFWGFLDEPLSRGLWLIKWLMVVPHAVVLALLWPALVVTTVAAGLAILVTGRYPRSLFSFAVGVLRWTWRVGFYSYAALGTDRYPPFTLASAPYPADLDVAYPERLSRGLVLVKWWLLALPHLLVVAALTGSAGSRGAGVWWEAEDRAWGGSGGFSLLGLLVLVAAVILLFSGSYRRGLFDFVVGINRWAYRVGAYVLLLRDEYPPFRLDQGPVDPPGPRDPLVP</sequence>
<feature type="transmembrane region" description="Helical" evidence="2">
    <location>
        <begin position="26"/>
        <end position="51"/>
    </location>
</feature>
<evidence type="ECO:0000313" key="3">
    <source>
        <dbReference type="EMBL" id="MEN2743726.1"/>
    </source>
</evidence>
<feature type="transmembrane region" description="Helical" evidence="2">
    <location>
        <begin position="394"/>
        <end position="412"/>
    </location>
</feature>
<accession>A0ABU9WXC8</accession>
<dbReference type="Pfam" id="PF14333">
    <property type="entry name" value="DUF4389"/>
    <property type="match status" value="2"/>
</dbReference>
<feature type="transmembrane region" description="Helical" evidence="2">
    <location>
        <begin position="234"/>
        <end position="257"/>
    </location>
</feature>
<reference evidence="3 4" key="1">
    <citation type="submission" date="2024-05" db="EMBL/GenBank/DDBJ databases">
        <title>Sinomonas sp. nov., isolated from a waste landfill.</title>
        <authorList>
            <person name="Zhao Y."/>
        </authorList>
    </citation>
    <scope>NUCLEOTIDE SEQUENCE [LARGE SCALE GENOMIC DNA]</scope>
    <source>
        <strain evidence="3 4">CCTCC AB2014300</strain>
    </source>
</reference>
<protein>
    <submittedName>
        <fullName evidence="3">DUF4389 domain-containing protein</fullName>
    </submittedName>
</protein>
<evidence type="ECO:0000256" key="1">
    <source>
        <dbReference type="SAM" id="MobiDB-lite"/>
    </source>
</evidence>
<feature type="region of interest" description="Disordered" evidence="1">
    <location>
        <begin position="153"/>
        <end position="178"/>
    </location>
</feature>
<proteinExistence type="predicted"/>
<evidence type="ECO:0000313" key="4">
    <source>
        <dbReference type="Proteomes" id="UP001422074"/>
    </source>
</evidence>
<comment type="caution">
    <text evidence="3">The sequence shown here is derived from an EMBL/GenBank/DDBJ whole genome shotgun (WGS) entry which is preliminary data.</text>
</comment>
<gene>
    <name evidence="3" type="ORF">ABCQ75_04140</name>
</gene>
<keyword evidence="2" id="KW-0472">Membrane</keyword>
<keyword evidence="4" id="KW-1185">Reference proteome</keyword>
<feature type="transmembrane region" description="Helical" evidence="2">
    <location>
        <begin position="298"/>
        <end position="328"/>
    </location>
</feature>
<keyword evidence="2" id="KW-1133">Transmembrane helix</keyword>
<dbReference type="Proteomes" id="UP001422074">
    <property type="component" value="Unassembled WGS sequence"/>
</dbReference>
<feature type="transmembrane region" description="Helical" evidence="2">
    <location>
        <begin position="432"/>
        <end position="450"/>
    </location>
</feature>